<gene>
    <name evidence="1" type="ORF">NPIL_675541</name>
</gene>
<accession>A0A8X6NCI1</accession>
<evidence type="ECO:0000313" key="2">
    <source>
        <dbReference type="Proteomes" id="UP000887013"/>
    </source>
</evidence>
<proteinExistence type="predicted"/>
<protein>
    <submittedName>
        <fullName evidence="1">Uncharacterized protein</fullName>
    </submittedName>
</protein>
<keyword evidence="2" id="KW-1185">Reference proteome</keyword>
<dbReference type="EMBL" id="BMAW01008206">
    <property type="protein sequence ID" value="GFT07518.1"/>
    <property type="molecule type" value="Genomic_DNA"/>
</dbReference>
<dbReference type="Proteomes" id="UP000887013">
    <property type="component" value="Unassembled WGS sequence"/>
</dbReference>
<organism evidence="1 2">
    <name type="scientific">Nephila pilipes</name>
    <name type="common">Giant wood spider</name>
    <name type="synonym">Nephila maculata</name>
    <dbReference type="NCBI Taxonomy" id="299642"/>
    <lineage>
        <taxon>Eukaryota</taxon>
        <taxon>Metazoa</taxon>
        <taxon>Ecdysozoa</taxon>
        <taxon>Arthropoda</taxon>
        <taxon>Chelicerata</taxon>
        <taxon>Arachnida</taxon>
        <taxon>Araneae</taxon>
        <taxon>Araneomorphae</taxon>
        <taxon>Entelegynae</taxon>
        <taxon>Araneoidea</taxon>
        <taxon>Nephilidae</taxon>
        <taxon>Nephila</taxon>
    </lineage>
</organism>
<reference evidence="1" key="1">
    <citation type="submission" date="2020-08" db="EMBL/GenBank/DDBJ databases">
        <title>Multicomponent nature underlies the extraordinary mechanical properties of spider dragline silk.</title>
        <authorList>
            <person name="Kono N."/>
            <person name="Nakamura H."/>
            <person name="Mori M."/>
            <person name="Yoshida Y."/>
            <person name="Ohtoshi R."/>
            <person name="Malay A.D."/>
            <person name="Moran D.A.P."/>
            <person name="Tomita M."/>
            <person name="Numata K."/>
            <person name="Arakawa K."/>
        </authorList>
    </citation>
    <scope>NUCLEOTIDE SEQUENCE</scope>
</reference>
<comment type="caution">
    <text evidence="1">The sequence shown here is derived from an EMBL/GenBank/DDBJ whole genome shotgun (WGS) entry which is preliminary data.</text>
</comment>
<evidence type="ECO:0000313" key="1">
    <source>
        <dbReference type="EMBL" id="GFT07518.1"/>
    </source>
</evidence>
<feature type="non-terminal residue" evidence="1">
    <location>
        <position position="1"/>
    </location>
</feature>
<sequence length="21" mass="2377">QLQENIYGVMVHLSVKCAKSE</sequence>
<dbReference type="AlphaFoldDB" id="A0A8X6NCI1"/>
<name>A0A8X6NCI1_NEPPI</name>